<organism evidence="4 5">
    <name type="scientific">Araneus ventricosus</name>
    <name type="common">Orbweaver spider</name>
    <name type="synonym">Epeira ventricosa</name>
    <dbReference type="NCBI Taxonomy" id="182803"/>
    <lineage>
        <taxon>Eukaryota</taxon>
        <taxon>Metazoa</taxon>
        <taxon>Ecdysozoa</taxon>
        <taxon>Arthropoda</taxon>
        <taxon>Chelicerata</taxon>
        <taxon>Arachnida</taxon>
        <taxon>Araneae</taxon>
        <taxon>Araneomorphae</taxon>
        <taxon>Entelegynae</taxon>
        <taxon>Araneoidea</taxon>
        <taxon>Araneidae</taxon>
        <taxon>Araneus</taxon>
    </lineage>
</organism>
<keyword evidence="5" id="KW-1185">Reference proteome</keyword>
<feature type="domain" description="DDE Tnp4" evidence="3">
    <location>
        <begin position="4"/>
        <end position="107"/>
    </location>
</feature>
<accession>A0A4Y2BK97</accession>
<reference evidence="4 5" key="1">
    <citation type="journal article" date="2019" name="Sci. Rep.">
        <title>Orb-weaving spider Araneus ventricosus genome elucidates the spidroin gene catalogue.</title>
        <authorList>
            <person name="Kono N."/>
            <person name="Nakamura H."/>
            <person name="Ohtoshi R."/>
            <person name="Moran D.A.P."/>
            <person name="Shinohara A."/>
            <person name="Yoshida Y."/>
            <person name="Fujiwara M."/>
            <person name="Mori M."/>
            <person name="Tomita M."/>
            <person name="Arakawa K."/>
        </authorList>
    </citation>
    <scope>NUCLEOTIDE SEQUENCE [LARGE SCALE GENOMIC DNA]</scope>
</reference>
<dbReference type="InterPro" id="IPR027806">
    <property type="entry name" value="HARBI1_dom"/>
</dbReference>
<evidence type="ECO:0000259" key="3">
    <source>
        <dbReference type="Pfam" id="PF13359"/>
    </source>
</evidence>
<evidence type="ECO:0000256" key="2">
    <source>
        <dbReference type="ARBA" id="ARBA00022723"/>
    </source>
</evidence>
<name>A0A4Y2BK97_ARAVE</name>
<evidence type="ECO:0000313" key="5">
    <source>
        <dbReference type="Proteomes" id="UP000499080"/>
    </source>
</evidence>
<sequence length="118" mass="13216">MTFRNTLKGMIGIVPSGTISCISSLYCSSLSDKELFIKSQLVDLLEPNAVVMADKGSQTEQELQKISCKLKCLKFLKNCIQFDASDRIENCKISNVRVTVDRVLSLILPYLVLYMFGI</sequence>
<gene>
    <name evidence="4" type="ORF">AVEN_102584_1</name>
</gene>
<dbReference type="PROSITE" id="PS51257">
    <property type="entry name" value="PROKAR_LIPOPROTEIN"/>
    <property type="match status" value="1"/>
</dbReference>
<comment type="cofactor">
    <cofactor evidence="1">
        <name>a divalent metal cation</name>
        <dbReference type="ChEBI" id="CHEBI:60240"/>
    </cofactor>
</comment>
<dbReference type="AlphaFoldDB" id="A0A4Y2BK97"/>
<comment type="caution">
    <text evidence="4">The sequence shown here is derived from an EMBL/GenBank/DDBJ whole genome shotgun (WGS) entry which is preliminary data.</text>
</comment>
<dbReference type="OrthoDB" id="6504129at2759"/>
<dbReference type="PANTHER" id="PTHR23080">
    <property type="entry name" value="THAP DOMAIN PROTEIN"/>
    <property type="match status" value="1"/>
</dbReference>
<proteinExistence type="predicted"/>
<evidence type="ECO:0000313" key="4">
    <source>
        <dbReference type="EMBL" id="GBL92029.1"/>
    </source>
</evidence>
<dbReference type="EMBL" id="BGPR01000083">
    <property type="protein sequence ID" value="GBL92029.1"/>
    <property type="molecule type" value="Genomic_DNA"/>
</dbReference>
<dbReference type="Pfam" id="PF13359">
    <property type="entry name" value="DDE_Tnp_4"/>
    <property type="match status" value="1"/>
</dbReference>
<dbReference type="PANTHER" id="PTHR23080:SF133">
    <property type="entry name" value="SI:CH211-262I1.5-RELATED"/>
    <property type="match status" value="1"/>
</dbReference>
<dbReference type="Proteomes" id="UP000499080">
    <property type="component" value="Unassembled WGS sequence"/>
</dbReference>
<dbReference type="GO" id="GO:0046872">
    <property type="term" value="F:metal ion binding"/>
    <property type="evidence" value="ECO:0007669"/>
    <property type="project" value="UniProtKB-KW"/>
</dbReference>
<evidence type="ECO:0000256" key="1">
    <source>
        <dbReference type="ARBA" id="ARBA00001968"/>
    </source>
</evidence>
<protein>
    <recommendedName>
        <fullName evidence="3">DDE Tnp4 domain-containing protein</fullName>
    </recommendedName>
</protein>
<keyword evidence="2" id="KW-0479">Metal-binding</keyword>